<evidence type="ECO:0000313" key="1">
    <source>
        <dbReference type="EMBL" id="KAI0048109.1"/>
    </source>
</evidence>
<reference evidence="1" key="1">
    <citation type="submission" date="2021-02" db="EMBL/GenBank/DDBJ databases">
        <authorList>
            <consortium name="DOE Joint Genome Institute"/>
            <person name="Ahrendt S."/>
            <person name="Looney B.P."/>
            <person name="Miyauchi S."/>
            <person name="Morin E."/>
            <person name="Drula E."/>
            <person name="Courty P.E."/>
            <person name="Chicoki N."/>
            <person name="Fauchery L."/>
            <person name="Kohler A."/>
            <person name="Kuo A."/>
            <person name="Labutti K."/>
            <person name="Pangilinan J."/>
            <person name="Lipzen A."/>
            <person name="Riley R."/>
            <person name="Andreopoulos W."/>
            <person name="He G."/>
            <person name="Johnson J."/>
            <person name="Barry K.W."/>
            <person name="Grigoriev I.V."/>
            <person name="Nagy L."/>
            <person name="Hibbett D."/>
            <person name="Henrissat B."/>
            <person name="Matheny P.B."/>
            <person name="Labbe J."/>
            <person name="Martin F."/>
        </authorList>
    </citation>
    <scope>NUCLEOTIDE SEQUENCE</scope>
    <source>
        <strain evidence="1">FP105234-sp</strain>
    </source>
</reference>
<gene>
    <name evidence="1" type="ORF">FA95DRAFT_1558381</name>
</gene>
<comment type="caution">
    <text evidence="1">The sequence shown here is derived from an EMBL/GenBank/DDBJ whole genome shotgun (WGS) entry which is preliminary data.</text>
</comment>
<proteinExistence type="predicted"/>
<protein>
    <submittedName>
        <fullName evidence="1">Uncharacterized protein</fullName>
    </submittedName>
</protein>
<evidence type="ECO:0000313" key="2">
    <source>
        <dbReference type="Proteomes" id="UP000814033"/>
    </source>
</evidence>
<organism evidence="1 2">
    <name type="scientific">Auriscalpium vulgare</name>
    <dbReference type="NCBI Taxonomy" id="40419"/>
    <lineage>
        <taxon>Eukaryota</taxon>
        <taxon>Fungi</taxon>
        <taxon>Dikarya</taxon>
        <taxon>Basidiomycota</taxon>
        <taxon>Agaricomycotina</taxon>
        <taxon>Agaricomycetes</taxon>
        <taxon>Russulales</taxon>
        <taxon>Auriscalpiaceae</taxon>
        <taxon>Auriscalpium</taxon>
    </lineage>
</organism>
<keyword evidence="2" id="KW-1185">Reference proteome</keyword>
<accession>A0ACB8RV57</accession>
<dbReference type="EMBL" id="MU275892">
    <property type="protein sequence ID" value="KAI0048109.1"/>
    <property type="molecule type" value="Genomic_DNA"/>
</dbReference>
<name>A0ACB8RV57_9AGAM</name>
<sequence>MIALFKWLRWSSPYNSLRQYVTGIITRCARAAPYKIPASNDCSNCVSLPTHRQFKMPNNFTSMVELHAYMDKTGDFQHILKEIGRSMSGPVHVILRPRRTGKSTFLRSLAEFMKKTSPGDAMVRRRTFEKYELAISRDEELFERHFGAHIVLYLDLTNVVGLDLAGLQASFVQAVLNGVQDMKESGCFNGNHDELEPEDIYFLKQIRKVSQRADATSPLDPINILKQVIRVANRLSKRCVFLIIDEYDTPIAVAMDKGYYAEANYFLRQALGDVLKNEPAVSGAMLAGIMDLAQAGWMSGLNQMTAFTLESPEYEIMFTEGDVETLFYMANHPKPTEHTPLPFTFDKLKAWYGGYDSASGRKLYNPWSVTNALSKKRLGSFWEKTGVDIRAQDLMQNMLDEDADFGADIDGLLADGHITCHLPRNLKADCDLANMTRPQLLRLMVYTGYLNAVPFDSAKTPSVQLSNGGYDDDDDEDTNVLAVNWHQLQIRGVPEANTEATKLTIPNQEVRGVFIDWLKLNMARKLDTPERISESQDLFEITHSADLETFANSFSIWIEQKLPTNFISEVECVYQAYIFGYFAAAAAHRENPREWSVTIEQAAGQGRLDLLIQNSTHAVVHEYKRLEPKKEYKDKNGTIKRIIRDYKNPKTETLLERLSIKALNQTENRRYRVTIGEGVTELREVGIAFLRRNTAIVSRLLERPDKDTEWRVKEEYTVEQDRIRRKRMYHNVATIPEPWIRKSWEP</sequence>
<reference evidence="1" key="2">
    <citation type="journal article" date="2022" name="New Phytol.">
        <title>Evolutionary transition to the ectomycorrhizal habit in the genomes of a hyperdiverse lineage of mushroom-forming fungi.</title>
        <authorList>
            <person name="Looney B."/>
            <person name="Miyauchi S."/>
            <person name="Morin E."/>
            <person name="Drula E."/>
            <person name="Courty P.E."/>
            <person name="Kohler A."/>
            <person name="Kuo A."/>
            <person name="LaButti K."/>
            <person name="Pangilinan J."/>
            <person name="Lipzen A."/>
            <person name="Riley R."/>
            <person name="Andreopoulos W."/>
            <person name="He G."/>
            <person name="Johnson J."/>
            <person name="Nolan M."/>
            <person name="Tritt A."/>
            <person name="Barry K.W."/>
            <person name="Grigoriev I.V."/>
            <person name="Nagy L.G."/>
            <person name="Hibbett D."/>
            <person name="Henrissat B."/>
            <person name="Matheny P.B."/>
            <person name="Labbe J."/>
            <person name="Martin F.M."/>
        </authorList>
    </citation>
    <scope>NUCLEOTIDE SEQUENCE</scope>
    <source>
        <strain evidence="1">FP105234-sp</strain>
    </source>
</reference>
<dbReference type="Proteomes" id="UP000814033">
    <property type="component" value="Unassembled WGS sequence"/>
</dbReference>